<dbReference type="AlphaFoldDB" id="A0A2W7N0I2"/>
<name>A0A2W7N0I2_9RHOB</name>
<dbReference type="PANTHER" id="PTHR48079">
    <property type="entry name" value="PROTEIN YEEZ"/>
    <property type="match status" value="1"/>
</dbReference>
<dbReference type="InterPro" id="IPR036291">
    <property type="entry name" value="NAD(P)-bd_dom_sf"/>
</dbReference>
<gene>
    <name evidence="2" type="ORF">LX81_03235</name>
</gene>
<dbReference type="InterPro" id="IPR051783">
    <property type="entry name" value="NAD(P)-dependent_oxidoreduct"/>
</dbReference>
<comment type="caution">
    <text evidence="2">The sequence shown here is derived from an EMBL/GenBank/DDBJ whole genome shotgun (WGS) entry which is preliminary data.</text>
</comment>
<protein>
    <submittedName>
        <fullName evidence="2">UDP-glucose 4-epimerase</fullName>
    </submittedName>
</protein>
<dbReference type="Pfam" id="PF01370">
    <property type="entry name" value="Epimerase"/>
    <property type="match status" value="1"/>
</dbReference>
<keyword evidence="3" id="KW-1185">Reference proteome</keyword>
<dbReference type="RefSeq" id="WP_111538369.1">
    <property type="nucleotide sequence ID" value="NZ_QKZL01000018.1"/>
</dbReference>
<reference evidence="2 3" key="1">
    <citation type="submission" date="2018-06" db="EMBL/GenBank/DDBJ databases">
        <title>Genomic Encyclopedia of Archaeal and Bacterial Type Strains, Phase II (KMG-II): from individual species to whole genera.</title>
        <authorList>
            <person name="Goeker M."/>
        </authorList>
    </citation>
    <scope>NUCLEOTIDE SEQUENCE [LARGE SCALE GENOMIC DNA]</scope>
    <source>
        <strain evidence="2 3">DSM 22009</strain>
    </source>
</reference>
<feature type="domain" description="NAD-dependent epimerase/dehydratase" evidence="1">
    <location>
        <begin position="4"/>
        <end position="174"/>
    </location>
</feature>
<organism evidence="2 3">
    <name type="scientific">Palleronia aestuarii</name>
    <dbReference type="NCBI Taxonomy" id="568105"/>
    <lineage>
        <taxon>Bacteria</taxon>
        <taxon>Pseudomonadati</taxon>
        <taxon>Pseudomonadota</taxon>
        <taxon>Alphaproteobacteria</taxon>
        <taxon>Rhodobacterales</taxon>
        <taxon>Roseobacteraceae</taxon>
        <taxon>Palleronia</taxon>
    </lineage>
</organism>
<dbReference type="Gene3D" id="3.40.50.720">
    <property type="entry name" value="NAD(P)-binding Rossmann-like Domain"/>
    <property type="match status" value="1"/>
</dbReference>
<dbReference type="PANTHER" id="PTHR48079:SF6">
    <property type="entry name" value="NAD(P)-BINDING DOMAIN-CONTAINING PROTEIN-RELATED"/>
    <property type="match status" value="1"/>
</dbReference>
<dbReference type="EMBL" id="QKZL01000018">
    <property type="protein sequence ID" value="PZX13451.1"/>
    <property type="molecule type" value="Genomic_DNA"/>
</dbReference>
<dbReference type="Proteomes" id="UP000248916">
    <property type="component" value="Unassembled WGS sequence"/>
</dbReference>
<dbReference type="GO" id="GO:0005737">
    <property type="term" value="C:cytoplasm"/>
    <property type="evidence" value="ECO:0007669"/>
    <property type="project" value="TreeGrafter"/>
</dbReference>
<evidence type="ECO:0000313" key="2">
    <source>
        <dbReference type="EMBL" id="PZX13451.1"/>
    </source>
</evidence>
<accession>A0A2W7N0I2</accession>
<dbReference type="GO" id="GO:0004029">
    <property type="term" value="F:aldehyde dehydrogenase (NAD+) activity"/>
    <property type="evidence" value="ECO:0007669"/>
    <property type="project" value="TreeGrafter"/>
</dbReference>
<evidence type="ECO:0000259" key="1">
    <source>
        <dbReference type="Pfam" id="PF01370"/>
    </source>
</evidence>
<proteinExistence type="predicted"/>
<dbReference type="OrthoDB" id="7836994at2"/>
<evidence type="ECO:0000313" key="3">
    <source>
        <dbReference type="Proteomes" id="UP000248916"/>
    </source>
</evidence>
<dbReference type="InterPro" id="IPR001509">
    <property type="entry name" value="Epimerase_deHydtase"/>
</dbReference>
<sequence length="331" mass="34000">MSRIVVTGAGGFLGQALVAAAREAGHAVTALSRGEGPPAWAEDAGIAAHRADLAAGSDLKESFAGADAVIHAAAGRGDDAAHARDTRAATEAVVAAMPPGARLVLVSSFSVYAAAGLPDWATLDETSPTEPDGAVRDAYARAKIAQEKIAVAAAQTAGLDLWILRVGTLYGPGHLWTARLGWEKGGRVVSPGGDAPVPAIHVNHAAADLVAAATAEERGWPEDLPVLEGAGHVRIVNLVDPDPPTQGQWLAAIGRGRVVKIPRRPLMKAAGMLDLAGSLVPGLEARLPTGLGEAVLAARFKPLRYSTARAEDRLGPRPMAPFAGLIHAARQ</sequence>
<dbReference type="SUPFAM" id="SSF51735">
    <property type="entry name" value="NAD(P)-binding Rossmann-fold domains"/>
    <property type="match status" value="1"/>
</dbReference>